<sequence>MSAPARARYLDAILRIVAEPRPAAHYQCLRCPYTASARGKEKATALAATIRTTHRAHCPANQKESTTP</sequence>
<organism evidence="1 2">
    <name type="scientific">Streptomyces iconiensis</name>
    <dbReference type="NCBI Taxonomy" id="1384038"/>
    <lineage>
        <taxon>Bacteria</taxon>
        <taxon>Bacillati</taxon>
        <taxon>Actinomycetota</taxon>
        <taxon>Actinomycetes</taxon>
        <taxon>Kitasatosporales</taxon>
        <taxon>Streptomycetaceae</taxon>
        <taxon>Streptomyces</taxon>
    </lineage>
</organism>
<name>A0ABT6ZTR2_9ACTN</name>
<protein>
    <submittedName>
        <fullName evidence="1">Uncharacterized protein</fullName>
    </submittedName>
</protein>
<dbReference type="RefSeq" id="WP_274038989.1">
    <property type="nucleotide sequence ID" value="NZ_JANCPR020000008.1"/>
</dbReference>
<comment type="caution">
    <text evidence="1">The sequence shown here is derived from an EMBL/GenBank/DDBJ whole genome shotgun (WGS) entry which is preliminary data.</text>
</comment>
<reference evidence="1 2" key="1">
    <citation type="submission" date="2023-05" db="EMBL/GenBank/DDBJ databases">
        <title>Streptantibioticus silvisoli sp. nov., acidotolerant actinomycetes 1 from pine litter.</title>
        <authorList>
            <person name="Swiecimska M."/>
            <person name="Golinska P."/>
            <person name="Sangal V."/>
            <person name="Wachnowicz B."/>
            <person name="Goodfellow M."/>
        </authorList>
    </citation>
    <scope>NUCLEOTIDE SEQUENCE [LARGE SCALE GENOMIC DNA]</scope>
    <source>
        <strain evidence="1 2">DSM 42109</strain>
    </source>
</reference>
<keyword evidence="2" id="KW-1185">Reference proteome</keyword>
<evidence type="ECO:0000313" key="1">
    <source>
        <dbReference type="EMBL" id="MDJ1132455.1"/>
    </source>
</evidence>
<gene>
    <name evidence="1" type="ORF">NMN56_010935</name>
</gene>
<proteinExistence type="predicted"/>
<evidence type="ECO:0000313" key="2">
    <source>
        <dbReference type="Proteomes" id="UP001214441"/>
    </source>
</evidence>
<dbReference type="EMBL" id="JANCPR020000008">
    <property type="protein sequence ID" value="MDJ1132455.1"/>
    <property type="molecule type" value="Genomic_DNA"/>
</dbReference>
<accession>A0ABT6ZTR2</accession>
<dbReference type="Proteomes" id="UP001214441">
    <property type="component" value="Unassembled WGS sequence"/>
</dbReference>